<evidence type="ECO:0000313" key="2">
    <source>
        <dbReference type="Proteomes" id="UP000824120"/>
    </source>
</evidence>
<dbReference type="AlphaFoldDB" id="A0A9J5X8P1"/>
<gene>
    <name evidence="1" type="ORF">H5410_045069</name>
</gene>
<reference evidence="1 2" key="1">
    <citation type="submission" date="2020-09" db="EMBL/GenBank/DDBJ databases">
        <title>De no assembly of potato wild relative species, Solanum commersonii.</title>
        <authorList>
            <person name="Cho K."/>
        </authorList>
    </citation>
    <scope>NUCLEOTIDE SEQUENCE [LARGE SCALE GENOMIC DNA]</scope>
    <source>
        <strain evidence="1">LZ3.2</strain>
        <tissue evidence="1">Leaf</tissue>
    </source>
</reference>
<sequence length="74" mass="8087">MRACLGRCRGKTIVENKSMCYIIATLKAQVNNLIESGVHGVLHSPSTSIAGESSNDDEVCVTYSLDHFQPNTKF</sequence>
<dbReference type="EMBL" id="JACXVP010000009">
    <property type="protein sequence ID" value="KAG5584635.1"/>
    <property type="molecule type" value="Genomic_DNA"/>
</dbReference>
<dbReference type="Proteomes" id="UP000824120">
    <property type="component" value="Chromosome 9"/>
</dbReference>
<comment type="caution">
    <text evidence="1">The sequence shown here is derived from an EMBL/GenBank/DDBJ whole genome shotgun (WGS) entry which is preliminary data.</text>
</comment>
<keyword evidence="2" id="KW-1185">Reference proteome</keyword>
<evidence type="ECO:0000313" key="1">
    <source>
        <dbReference type="EMBL" id="KAG5584635.1"/>
    </source>
</evidence>
<name>A0A9J5X8P1_SOLCO</name>
<protein>
    <submittedName>
        <fullName evidence="1">Uncharacterized protein</fullName>
    </submittedName>
</protein>
<proteinExistence type="predicted"/>
<accession>A0A9J5X8P1</accession>
<organism evidence="1 2">
    <name type="scientific">Solanum commersonii</name>
    <name type="common">Commerson's wild potato</name>
    <name type="synonym">Commerson's nightshade</name>
    <dbReference type="NCBI Taxonomy" id="4109"/>
    <lineage>
        <taxon>Eukaryota</taxon>
        <taxon>Viridiplantae</taxon>
        <taxon>Streptophyta</taxon>
        <taxon>Embryophyta</taxon>
        <taxon>Tracheophyta</taxon>
        <taxon>Spermatophyta</taxon>
        <taxon>Magnoliopsida</taxon>
        <taxon>eudicotyledons</taxon>
        <taxon>Gunneridae</taxon>
        <taxon>Pentapetalae</taxon>
        <taxon>asterids</taxon>
        <taxon>lamiids</taxon>
        <taxon>Solanales</taxon>
        <taxon>Solanaceae</taxon>
        <taxon>Solanoideae</taxon>
        <taxon>Solaneae</taxon>
        <taxon>Solanum</taxon>
    </lineage>
</organism>